<proteinExistence type="predicted"/>
<organism evidence="3 4">
    <name type="scientific">Palleronia pontilimi</name>
    <dbReference type="NCBI Taxonomy" id="1964209"/>
    <lineage>
        <taxon>Bacteria</taxon>
        <taxon>Pseudomonadati</taxon>
        <taxon>Pseudomonadota</taxon>
        <taxon>Alphaproteobacteria</taxon>
        <taxon>Rhodobacterales</taxon>
        <taxon>Roseobacteraceae</taxon>
        <taxon>Palleronia</taxon>
    </lineage>
</organism>
<evidence type="ECO:0000313" key="4">
    <source>
        <dbReference type="Proteomes" id="UP000642488"/>
    </source>
</evidence>
<dbReference type="InterPro" id="IPR003593">
    <property type="entry name" value="AAA+_ATPase"/>
</dbReference>
<dbReference type="PANTHER" id="PTHR11669:SF8">
    <property type="entry name" value="DNA POLYMERASE III SUBUNIT DELTA"/>
    <property type="match status" value="1"/>
</dbReference>
<protein>
    <submittedName>
        <fullName evidence="3">DNA polymerase III subunit delta</fullName>
        <ecNumber evidence="3">2.7.7.7</ecNumber>
    </submittedName>
</protein>
<dbReference type="SUPFAM" id="SSF52540">
    <property type="entry name" value="P-loop containing nucleoside triphosphate hydrolases"/>
    <property type="match status" value="1"/>
</dbReference>
<evidence type="ECO:0000259" key="2">
    <source>
        <dbReference type="SMART" id="SM00382"/>
    </source>
</evidence>
<evidence type="ECO:0000313" key="3">
    <source>
        <dbReference type="EMBL" id="MBJ3761137.1"/>
    </source>
</evidence>
<keyword evidence="3" id="KW-0548">Nucleotidyltransferase</keyword>
<feature type="domain" description="AAA+ ATPase" evidence="2">
    <location>
        <begin position="43"/>
        <end position="205"/>
    </location>
</feature>
<dbReference type="GO" id="GO:0006261">
    <property type="term" value="P:DNA-templated DNA replication"/>
    <property type="evidence" value="ECO:0007669"/>
    <property type="project" value="TreeGrafter"/>
</dbReference>
<keyword evidence="3" id="KW-0808">Transferase</keyword>
<dbReference type="Gene3D" id="3.40.50.300">
    <property type="entry name" value="P-loop containing nucleotide triphosphate hydrolases"/>
    <property type="match status" value="1"/>
</dbReference>
<feature type="region of interest" description="Disordered" evidence="1">
    <location>
        <begin position="75"/>
        <end position="94"/>
    </location>
</feature>
<dbReference type="GO" id="GO:0003887">
    <property type="term" value="F:DNA-directed DNA polymerase activity"/>
    <property type="evidence" value="ECO:0007669"/>
    <property type="project" value="UniProtKB-EC"/>
</dbReference>
<dbReference type="InterPro" id="IPR027417">
    <property type="entry name" value="P-loop_NTPase"/>
</dbReference>
<dbReference type="AlphaFoldDB" id="A0A934IAX6"/>
<dbReference type="EMBL" id="JAEKPD010000001">
    <property type="protein sequence ID" value="MBJ3761137.1"/>
    <property type="molecule type" value="Genomic_DNA"/>
</dbReference>
<comment type="caution">
    <text evidence="3">The sequence shown here is derived from an EMBL/GenBank/DDBJ whole genome shotgun (WGS) entry which is preliminary data.</text>
</comment>
<dbReference type="InterPro" id="IPR050238">
    <property type="entry name" value="DNA_Rep/Repair_Clamp_Loader"/>
</dbReference>
<dbReference type="PANTHER" id="PTHR11669">
    <property type="entry name" value="REPLICATION FACTOR C / DNA POLYMERASE III GAMMA-TAU SUBUNIT"/>
    <property type="match status" value="1"/>
</dbReference>
<dbReference type="Proteomes" id="UP000642488">
    <property type="component" value="Unassembled WGS sequence"/>
</dbReference>
<dbReference type="Pfam" id="PF13177">
    <property type="entry name" value="DNA_pol3_delta2"/>
    <property type="match status" value="1"/>
</dbReference>
<keyword evidence="4" id="KW-1185">Reference proteome</keyword>
<reference evidence="3" key="1">
    <citation type="submission" date="2020-12" db="EMBL/GenBank/DDBJ databases">
        <title>Bacterial taxonomy.</title>
        <authorList>
            <person name="Pan X."/>
        </authorList>
    </citation>
    <scope>NUCLEOTIDE SEQUENCE</scope>
    <source>
        <strain evidence="3">KCTC 52957</strain>
    </source>
</reference>
<gene>
    <name evidence="3" type="ORF">ILP92_00030</name>
</gene>
<dbReference type="RefSeq" id="WP_198914323.1">
    <property type="nucleotide sequence ID" value="NZ_JAEKPD010000001.1"/>
</dbReference>
<dbReference type="NCBIfam" id="NF005677">
    <property type="entry name" value="PRK07471.1"/>
    <property type="match status" value="1"/>
</dbReference>
<name>A0A934IAX6_9RHOB</name>
<dbReference type="SMART" id="SM00382">
    <property type="entry name" value="AAA"/>
    <property type="match status" value="1"/>
</dbReference>
<dbReference type="GO" id="GO:0009360">
    <property type="term" value="C:DNA polymerase III complex"/>
    <property type="evidence" value="ECO:0007669"/>
    <property type="project" value="TreeGrafter"/>
</dbReference>
<sequence>MSDDTEYEPDRVEGAPHPRHTLQLFGQNQAERIFLDAFASGALHHAWLLTGPRGIGKATLAWRIARFLLSQPGDDGGMFGAPTPPDSLDTPEDHPVSRRVAAMSEPRLFLMRPTPNPQTGTPRRDITVDRARRLKDFLQLSAADGGRRVVLIDSADQMNVATSNAILKLVEEPPALTTFLLVSHAPAGLLPTIRSRCRTLPCQPLSADDLGAALAQAGLQTDVSPMVMAQLAEGSVGEAARLLQQDGPAIYARLLAIFRDCPNYDRQALLALGAGLSGNAGLARLDIVVRLIDLLLARLARHGAGAVPDAEAAKGEAALLARLSPDADAARRWADLHQSAGARLAHGRAVNLDPSSLILDTGASINDTGAAILAR</sequence>
<accession>A0A934IAX6</accession>
<evidence type="ECO:0000256" key="1">
    <source>
        <dbReference type="SAM" id="MobiDB-lite"/>
    </source>
</evidence>
<dbReference type="EC" id="2.7.7.7" evidence="3"/>